<dbReference type="FunFam" id="3.40.50.300:FF:000137">
    <property type="entry name" value="Replication-associated recombination protein A"/>
    <property type="match status" value="1"/>
</dbReference>
<dbReference type="GO" id="GO:0006261">
    <property type="term" value="P:DNA-templated DNA replication"/>
    <property type="evidence" value="ECO:0000318"/>
    <property type="project" value="GO_Central"/>
</dbReference>
<dbReference type="InterPro" id="IPR003959">
    <property type="entry name" value="ATPase_AAA_core"/>
</dbReference>
<dbReference type="GO" id="GO:0016887">
    <property type="term" value="F:ATP hydrolysis activity"/>
    <property type="evidence" value="ECO:0007669"/>
    <property type="project" value="InterPro"/>
</dbReference>
<evidence type="ECO:0000313" key="8">
    <source>
        <dbReference type="Proteomes" id="UP000091857"/>
    </source>
</evidence>
<sequence>MEMEQLLSMGFPSDLAAQALAATGGKSTLKATEWILSHKSCDTSNKPPSNPTPSPLQPKLDRFFHLQSKPNSSSGSPSIPIPAEQQEEDGPILLPSKRPRLFQSVTNPCSPAVHNNKHHPPHEPLSERMRPRTIDDVVGQDHLLAQNCILRSAIDCNRLPSIILWGPPGSGKTSIAKAIANSFPQDQNSSYRFVFFSAVTCGVKDVRDAVENARKVKVKNGKRTVLFVDEVHRFNKSQQDSFLPVIEDGSIVFIGATTENPSFHLITPLLSRCRLLTLCPLKPQHVQKILNRAINHSDMGLTQILGMRIEVTEDAIQFLSENCDGDARVALNALEISAITASTRTNSNDNFSLVANVTLDDAKEALQFKHFAYDKAGEEHYNLISALHKSMRGSDADASIYWLARMLEGGEQPLYVARRLIRFASEDVGLADPLALNQAVACYQACHFLGMPECNVILAQCVAYLALAPKSISVYQAIEAAQKVVRESTGQNEGVPLHLRNAPSKVMKELGYGKGYIYTPDNPLSTQTYLPSSLEGYKFLDWSVSNAKDWQETN</sequence>
<dbReference type="PANTHER" id="PTHR13779:SF7">
    <property type="entry name" value="ATPASE WRNIP1"/>
    <property type="match status" value="1"/>
</dbReference>
<dbReference type="Proteomes" id="UP000091857">
    <property type="component" value="Chromosome 16"/>
</dbReference>
<dbReference type="Gene3D" id="1.10.3710.10">
    <property type="entry name" value="DNA polymerase III clamp loader subunits, C-terminal domain"/>
    <property type="match status" value="1"/>
</dbReference>
<dbReference type="InterPro" id="IPR027417">
    <property type="entry name" value="P-loop_NTPase"/>
</dbReference>
<dbReference type="GO" id="GO:0000731">
    <property type="term" value="P:DNA synthesis involved in DNA repair"/>
    <property type="evidence" value="ECO:0000318"/>
    <property type="project" value="GO_Central"/>
</dbReference>
<dbReference type="FunFam" id="1.10.8.60:FF:000195">
    <property type="entry name" value="AAA-type ATPase family protein"/>
    <property type="match status" value="1"/>
</dbReference>
<dbReference type="Pfam" id="PF22562">
    <property type="entry name" value="UBA_7"/>
    <property type="match status" value="1"/>
</dbReference>
<dbReference type="OMA" id="RIILSQC"/>
<keyword evidence="2" id="KW-0235">DNA replication</keyword>
<dbReference type="AlphaFoldDB" id="A0A2C9U7K7"/>
<dbReference type="EMBL" id="CM004402">
    <property type="protein sequence ID" value="OAY25857.1"/>
    <property type="molecule type" value="Genomic_DNA"/>
</dbReference>
<evidence type="ECO:0000256" key="2">
    <source>
        <dbReference type="ARBA" id="ARBA00022705"/>
    </source>
</evidence>
<proteinExistence type="inferred from homology"/>
<dbReference type="PANTHER" id="PTHR13779">
    <property type="entry name" value="WERNER HELICASE-INTERACTING PROTEIN 1 FAMILY MEMBER"/>
    <property type="match status" value="1"/>
</dbReference>
<dbReference type="SUPFAM" id="SSF48019">
    <property type="entry name" value="post-AAA+ oligomerization domain-like"/>
    <property type="match status" value="1"/>
</dbReference>
<dbReference type="Gene3D" id="1.10.8.10">
    <property type="entry name" value="DNA helicase RuvA subunit, C-terminal domain"/>
    <property type="match status" value="1"/>
</dbReference>
<dbReference type="InterPro" id="IPR021886">
    <property type="entry name" value="MgsA_C"/>
</dbReference>
<dbReference type="FunFam" id="1.20.272.10:FF:000001">
    <property type="entry name" value="Putative AAA family ATPase"/>
    <property type="match status" value="1"/>
</dbReference>
<dbReference type="Gene3D" id="1.20.272.10">
    <property type="match status" value="1"/>
</dbReference>
<protein>
    <recommendedName>
        <fullName evidence="6">UBA domain-containing protein</fullName>
    </recommendedName>
</protein>
<evidence type="ECO:0000256" key="3">
    <source>
        <dbReference type="ARBA" id="ARBA00022741"/>
    </source>
</evidence>
<dbReference type="InterPro" id="IPR003593">
    <property type="entry name" value="AAA+_ATPase"/>
</dbReference>
<dbReference type="InterPro" id="IPR051314">
    <property type="entry name" value="AAA_ATPase_RarA/MGS1/WRNIP1"/>
</dbReference>
<dbReference type="CDD" id="cd18139">
    <property type="entry name" value="HLD_clamp_RarA"/>
    <property type="match status" value="1"/>
</dbReference>
<dbReference type="SMART" id="SM00382">
    <property type="entry name" value="AAA"/>
    <property type="match status" value="1"/>
</dbReference>
<dbReference type="GO" id="GO:0005634">
    <property type="term" value="C:nucleus"/>
    <property type="evidence" value="ECO:0000318"/>
    <property type="project" value="GO_Central"/>
</dbReference>
<evidence type="ECO:0000256" key="1">
    <source>
        <dbReference type="ARBA" id="ARBA00008959"/>
    </source>
</evidence>
<dbReference type="InterPro" id="IPR032423">
    <property type="entry name" value="AAA_assoc_2"/>
</dbReference>
<evidence type="ECO:0000256" key="5">
    <source>
        <dbReference type="SAM" id="MobiDB-lite"/>
    </source>
</evidence>
<dbReference type="Gene3D" id="1.10.8.60">
    <property type="match status" value="1"/>
</dbReference>
<feature type="region of interest" description="Disordered" evidence="5">
    <location>
        <begin position="39"/>
        <end position="60"/>
    </location>
</feature>
<evidence type="ECO:0000256" key="4">
    <source>
        <dbReference type="ARBA" id="ARBA00022840"/>
    </source>
</evidence>
<dbReference type="InterPro" id="IPR009060">
    <property type="entry name" value="UBA-like_sf"/>
</dbReference>
<accession>A0A2C9U7K7</accession>
<dbReference type="Gramene" id="Manes.16G000700.1.v8.1">
    <property type="protein sequence ID" value="Manes.16G000700.1.v8.1.CDS.1"/>
    <property type="gene ID" value="Manes.16G000700.v8.1"/>
</dbReference>
<dbReference type="InterPro" id="IPR015940">
    <property type="entry name" value="UBA"/>
</dbReference>
<name>A0A2C9U7K7_MANES</name>
<dbReference type="CDD" id="cd00009">
    <property type="entry name" value="AAA"/>
    <property type="match status" value="1"/>
</dbReference>
<comment type="similarity">
    <text evidence="1">Belongs to the AAA ATPase family. RarA/MGS1/WRNIP1 subfamily.</text>
</comment>
<dbReference type="PROSITE" id="PS50030">
    <property type="entry name" value="UBA"/>
    <property type="match status" value="1"/>
</dbReference>
<dbReference type="OrthoDB" id="10265467at2759"/>
<dbReference type="Gene3D" id="3.40.50.300">
    <property type="entry name" value="P-loop containing nucleotide triphosphate hydrolases"/>
    <property type="match status" value="1"/>
</dbReference>
<evidence type="ECO:0000259" key="6">
    <source>
        <dbReference type="PROSITE" id="PS50030"/>
    </source>
</evidence>
<dbReference type="Pfam" id="PF00004">
    <property type="entry name" value="AAA"/>
    <property type="match status" value="1"/>
</dbReference>
<organism evidence="7 8">
    <name type="scientific">Manihot esculenta</name>
    <name type="common">Cassava</name>
    <name type="synonym">Jatropha manihot</name>
    <dbReference type="NCBI Taxonomy" id="3983"/>
    <lineage>
        <taxon>Eukaryota</taxon>
        <taxon>Viridiplantae</taxon>
        <taxon>Streptophyta</taxon>
        <taxon>Embryophyta</taxon>
        <taxon>Tracheophyta</taxon>
        <taxon>Spermatophyta</taxon>
        <taxon>Magnoliopsida</taxon>
        <taxon>eudicotyledons</taxon>
        <taxon>Gunneridae</taxon>
        <taxon>Pentapetalae</taxon>
        <taxon>rosids</taxon>
        <taxon>fabids</taxon>
        <taxon>Malpighiales</taxon>
        <taxon>Euphorbiaceae</taxon>
        <taxon>Crotonoideae</taxon>
        <taxon>Manihoteae</taxon>
        <taxon>Manihot</taxon>
    </lineage>
</organism>
<dbReference type="GO" id="GO:0017116">
    <property type="term" value="F:single-stranded DNA helicase activity"/>
    <property type="evidence" value="ECO:0000318"/>
    <property type="project" value="GO_Central"/>
</dbReference>
<gene>
    <name evidence="7" type="ORF">MANES_16G000700v8</name>
</gene>
<dbReference type="Pfam" id="PF12002">
    <property type="entry name" value="MgsA_C"/>
    <property type="match status" value="1"/>
</dbReference>
<dbReference type="Pfam" id="PF16193">
    <property type="entry name" value="AAA_assoc_2"/>
    <property type="match status" value="1"/>
</dbReference>
<feature type="domain" description="UBA" evidence="6">
    <location>
        <begin position="1"/>
        <end position="38"/>
    </location>
</feature>
<dbReference type="STRING" id="3983.A0A2C9U7K7"/>
<dbReference type="GO" id="GO:0005524">
    <property type="term" value="F:ATP binding"/>
    <property type="evidence" value="ECO:0007669"/>
    <property type="project" value="UniProtKB-KW"/>
</dbReference>
<keyword evidence="3" id="KW-0547">Nucleotide-binding</keyword>
<dbReference type="SUPFAM" id="SSF46934">
    <property type="entry name" value="UBA-like"/>
    <property type="match status" value="1"/>
</dbReference>
<dbReference type="GO" id="GO:0003677">
    <property type="term" value="F:DNA binding"/>
    <property type="evidence" value="ECO:0007669"/>
    <property type="project" value="InterPro"/>
</dbReference>
<keyword evidence="8" id="KW-1185">Reference proteome</keyword>
<comment type="caution">
    <text evidence="7">The sequence shown here is derived from an EMBL/GenBank/DDBJ whole genome shotgun (WGS) entry which is preliminary data.</text>
</comment>
<dbReference type="GO" id="GO:0008047">
    <property type="term" value="F:enzyme activator activity"/>
    <property type="evidence" value="ECO:0000318"/>
    <property type="project" value="GO_Central"/>
</dbReference>
<evidence type="ECO:0000313" key="7">
    <source>
        <dbReference type="EMBL" id="OAY25857.1"/>
    </source>
</evidence>
<dbReference type="InterPro" id="IPR008921">
    <property type="entry name" value="DNA_pol3_clamp-load_cplx_C"/>
</dbReference>
<reference evidence="8" key="1">
    <citation type="journal article" date="2016" name="Nat. Biotechnol.">
        <title>Sequencing wild and cultivated cassava and related species reveals extensive interspecific hybridization and genetic diversity.</title>
        <authorList>
            <person name="Bredeson J.V."/>
            <person name="Lyons J.B."/>
            <person name="Prochnik S.E."/>
            <person name="Wu G.A."/>
            <person name="Ha C.M."/>
            <person name="Edsinger-Gonzales E."/>
            <person name="Grimwood J."/>
            <person name="Schmutz J."/>
            <person name="Rabbi I.Y."/>
            <person name="Egesi C."/>
            <person name="Nauluvula P."/>
            <person name="Lebot V."/>
            <person name="Ndunguru J."/>
            <person name="Mkamilo G."/>
            <person name="Bart R.S."/>
            <person name="Setter T.L."/>
            <person name="Gleadow R.M."/>
            <person name="Kulakow P."/>
            <person name="Ferguson M.E."/>
            <person name="Rounsley S."/>
            <person name="Rokhsar D.S."/>
        </authorList>
    </citation>
    <scope>NUCLEOTIDE SEQUENCE [LARGE SCALE GENOMIC DNA]</scope>
    <source>
        <strain evidence="8">cv. AM560-2</strain>
    </source>
</reference>
<dbReference type="SUPFAM" id="SSF52540">
    <property type="entry name" value="P-loop containing nucleoside triphosphate hydrolases"/>
    <property type="match status" value="1"/>
</dbReference>
<keyword evidence="4" id="KW-0067">ATP-binding</keyword>